<keyword evidence="1" id="KW-0863">Zinc-finger</keyword>
<dbReference type="GO" id="GO:0008270">
    <property type="term" value="F:zinc ion binding"/>
    <property type="evidence" value="ECO:0007669"/>
    <property type="project" value="UniProtKB-KW"/>
</dbReference>
<dbReference type="AlphaFoldDB" id="A0A0T6AT86"/>
<evidence type="ECO:0000256" key="1">
    <source>
        <dbReference type="ARBA" id="ARBA00022771"/>
    </source>
</evidence>
<accession>A0A0T6AT86</accession>
<comment type="caution">
    <text evidence="3">The sequence shown here is derived from an EMBL/GenBank/DDBJ whole genome shotgun (WGS) entry which is preliminary data.</text>
</comment>
<dbReference type="Gene3D" id="3.30.40.10">
    <property type="entry name" value="Zinc/RING finger domain, C3HC4 (zinc finger)"/>
    <property type="match status" value="1"/>
</dbReference>
<dbReference type="GO" id="GO:0000724">
    <property type="term" value="P:double-strand break repair via homologous recombination"/>
    <property type="evidence" value="ECO:0007669"/>
    <property type="project" value="TreeGrafter"/>
</dbReference>
<dbReference type="GO" id="GO:0008821">
    <property type="term" value="F:crossover junction DNA endonuclease activity"/>
    <property type="evidence" value="ECO:0007669"/>
    <property type="project" value="TreeGrafter"/>
</dbReference>
<organism evidence="3 4">
    <name type="scientific">Oryctes borbonicus</name>
    <dbReference type="NCBI Taxonomy" id="1629725"/>
    <lineage>
        <taxon>Eukaryota</taxon>
        <taxon>Metazoa</taxon>
        <taxon>Ecdysozoa</taxon>
        <taxon>Arthropoda</taxon>
        <taxon>Hexapoda</taxon>
        <taxon>Insecta</taxon>
        <taxon>Pterygota</taxon>
        <taxon>Neoptera</taxon>
        <taxon>Endopterygota</taxon>
        <taxon>Coleoptera</taxon>
        <taxon>Polyphaga</taxon>
        <taxon>Scarabaeiformia</taxon>
        <taxon>Scarabaeidae</taxon>
        <taxon>Dynastinae</taxon>
        <taxon>Oryctes</taxon>
    </lineage>
</organism>
<keyword evidence="4" id="KW-1185">Reference proteome</keyword>
<dbReference type="GO" id="GO:0033557">
    <property type="term" value="C:Slx1-Slx4 complex"/>
    <property type="evidence" value="ECO:0007669"/>
    <property type="project" value="TreeGrafter"/>
</dbReference>
<keyword evidence="1" id="KW-0862">Zinc</keyword>
<dbReference type="Proteomes" id="UP000051574">
    <property type="component" value="Unassembled WGS sequence"/>
</dbReference>
<sequence>MLNVGPWNRLPLTIRWLEQELAKDFSDFKVPPIHMPICYGPVISKKVAKQHNSDSDPEDLHKRIKYCYICNEEIFDNKELTCLNSECDLVSHIICLSKHFLDPGEYVPVEGVCPKCKETFLWGDIVRKYKGCYGTLNLTLNVNGDDFYSSDSD</sequence>
<dbReference type="GO" id="GO:0017108">
    <property type="term" value="F:5'-flap endonuclease activity"/>
    <property type="evidence" value="ECO:0007669"/>
    <property type="project" value="TreeGrafter"/>
</dbReference>
<evidence type="ECO:0000313" key="4">
    <source>
        <dbReference type="Proteomes" id="UP000051574"/>
    </source>
</evidence>
<evidence type="ECO:0000259" key="2">
    <source>
        <dbReference type="Pfam" id="PF21202"/>
    </source>
</evidence>
<dbReference type="EMBL" id="LJIG01022884">
    <property type="protein sequence ID" value="KRT78230.1"/>
    <property type="molecule type" value="Genomic_DNA"/>
</dbReference>
<dbReference type="PANTHER" id="PTHR20208">
    <property type="entry name" value="STRUCTURE-SPECIFIC ENDONUCLEASE SUBUNIT SLX1"/>
    <property type="match status" value="1"/>
</dbReference>
<feature type="domain" description="Structure-specific endonuclease subunit SLX1 C-terminal" evidence="2">
    <location>
        <begin position="67"/>
        <end position="126"/>
    </location>
</feature>
<dbReference type="Pfam" id="PF21202">
    <property type="entry name" value="SLX1_C"/>
    <property type="match status" value="1"/>
</dbReference>
<evidence type="ECO:0000313" key="3">
    <source>
        <dbReference type="EMBL" id="KRT78230.1"/>
    </source>
</evidence>
<dbReference type="SUPFAM" id="SSF57850">
    <property type="entry name" value="RING/U-box"/>
    <property type="match status" value="1"/>
</dbReference>
<dbReference type="InterPro" id="IPR013083">
    <property type="entry name" value="Znf_RING/FYVE/PHD"/>
</dbReference>
<gene>
    <name evidence="3" type="ORF">AMK59_6702</name>
</gene>
<dbReference type="OrthoDB" id="24645at2759"/>
<dbReference type="PANTHER" id="PTHR20208:SF10">
    <property type="entry name" value="STRUCTURE-SPECIFIC ENDONUCLEASE SUBUNIT SLX1"/>
    <property type="match status" value="1"/>
</dbReference>
<proteinExistence type="predicted"/>
<dbReference type="InterPro" id="IPR050381">
    <property type="entry name" value="SLX1_endonuclease"/>
</dbReference>
<name>A0A0T6AT86_9SCAR</name>
<keyword evidence="1" id="KW-0479">Metal-binding</keyword>
<protein>
    <recommendedName>
        <fullName evidence="2">Structure-specific endonuclease subunit SLX1 C-terminal domain-containing protein</fullName>
    </recommendedName>
</protein>
<reference evidence="3 4" key="1">
    <citation type="submission" date="2015-09" db="EMBL/GenBank/DDBJ databases">
        <title>Draft genome of the scarab beetle Oryctes borbonicus.</title>
        <authorList>
            <person name="Meyer J.M."/>
            <person name="Markov G.V."/>
            <person name="Baskaran P."/>
            <person name="Herrmann M."/>
            <person name="Sommer R.J."/>
            <person name="Roedelsperger C."/>
        </authorList>
    </citation>
    <scope>NUCLEOTIDE SEQUENCE [LARGE SCALE GENOMIC DNA]</scope>
    <source>
        <strain evidence="3">OB123</strain>
        <tissue evidence="3">Whole animal</tissue>
    </source>
</reference>
<dbReference type="InterPro" id="IPR048749">
    <property type="entry name" value="SLX1_C"/>
</dbReference>